<dbReference type="PANTHER" id="PTHR24306">
    <property type="match status" value="1"/>
</dbReference>
<evidence type="ECO:0000256" key="14">
    <source>
        <dbReference type="ARBA" id="ARBA00022723"/>
    </source>
</evidence>
<evidence type="ECO:0000256" key="19">
    <source>
        <dbReference type="ARBA" id="ARBA00023098"/>
    </source>
</evidence>
<dbReference type="InterPro" id="IPR001128">
    <property type="entry name" value="Cyt_P450"/>
</dbReference>
<dbReference type="GO" id="GO:0005789">
    <property type="term" value="C:endoplasmic reticulum membrane"/>
    <property type="evidence" value="ECO:0007669"/>
    <property type="project" value="UniProtKB-SubCell"/>
</dbReference>
<dbReference type="GO" id="GO:0001516">
    <property type="term" value="P:prostaglandin biosynthetic process"/>
    <property type="evidence" value="ECO:0007669"/>
    <property type="project" value="UniProtKB-KW"/>
</dbReference>
<feature type="binding site" evidence="29">
    <location>
        <position position="108"/>
    </location>
    <ligand>
        <name>substrate</name>
    </ligand>
</feature>
<keyword evidence="21" id="KW-0275">Fatty acid biosynthesis</keyword>
<evidence type="ECO:0000256" key="21">
    <source>
        <dbReference type="ARBA" id="ARBA00023160"/>
    </source>
</evidence>
<evidence type="ECO:0000256" key="29">
    <source>
        <dbReference type="PIRSR" id="PIRSR000047-2"/>
    </source>
</evidence>
<keyword evidence="10" id="KW-0444">Lipid biosynthesis</keyword>
<evidence type="ECO:0000256" key="9">
    <source>
        <dbReference type="ARBA" id="ARBA00022501"/>
    </source>
</evidence>
<dbReference type="SUPFAM" id="SSF48264">
    <property type="entry name" value="Cytochrome P450"/>
    <property type="match status" value="1"/>
</dbReference>
<dbReference type="Proteomes" id="UP000515150">
    <property type="component" value="Chromosome 5"/>
</dbReference>
<evidence type="ECO:0000256" key="18">
    <source>
        <dbReference type="ARBA" id="ARBA00023004"/>
    </source>
</evidence>
<evidence type="ECO:0000313" key="30">
    <source>
        <dbReference type="Proteomes" id="UP000515150"/>
    </source>
</evidence>
<evidence type="ECO:0000256" key="10">
    <source>
        <dbReference type="ARBA" id="ARBA00022516"/>
    </source>
</evidence>
<dbReference type="InterPro" id="IPR036396">
    <property type="entry name" value="Cyt_P450_sf"/>
</dbReference>
<evidence type="ECO:0000256" key="26">
    <source>
        <dbReference type="ARBA" id="ARBA00045141"/>
    </source>
</evidence>
<dbReference type="CTD" id="5740"/>
<comment type="catalytic activity">
    <reaction evidence="2">
        <text>a hydroperoxyeicosatetraenoate = an oxoeicosatetraenoate + H2O</text>
        <dbReference type="Rhea" id="RHEA:55556"/>
        <dbReference type="ChEBI" id="CHEBI:15377"/>
        <dbReference type="ChEBI" id="CHEBI:59720"/>
        <dbReference type="ChEBI" id="CHEBI:131859"/>
        <dbReference type="EC" id="4.2.1.152"/>
    </reaction>
    <physiologicalReaction direction="left-to-right" evidence="2">
        <dbReference type="Rhea" id="RHEA:55557"/>
    </physiologicalReaction>
</comment>
<evidence type="ECO:0000256" key="12">
    <source>
        <dbReference type="ARBA" id="ARBA00022617"/>
    </source>
</evidence>
<dbReference type="GO" id="GO:0020037">
    <property type="term" value="F:heme binding"/>
    <property type="evidence" value="ECO:0007669"/>
    <property type="project" value="Ensembl"/>
</dbReference>
<dbReference type="PIRSF" id="PIRSF000047">
    <property type="entry name" value="Cytochrome_CYPVIIA1"/>
    <property type="match status" value="1"/>
</dbReference>
<accession>A0A9W2XTG6</accession>
<evidence type="ECO:0000256" key="8">
    <source>
        <dbReference type="ARBA" id="ARBA00017409"/>
    </source>
</evidence>
<dbReference type="Pfam" id="PF00067">
    <property type="entry name" value="p450"/>
    <property type="match status" value="2"/>
</dbReference>
<evidence type="ECO:0000256" key="3">
    <source>
        <dbReference type="ARBA" id="ARBA00001971"/>
    </source>
</evidence>
<evidence type="ECO:0000256" key="15">
    <source>
        <dbReference type="ARBA" id="ARBA00022824"/>
    </source>
</evidence>
<feature type="binding site" evidence="29">
    <location>
        <position position="271"/>
    </location>
    <ligand>
        <name>substrate</name>
    </ligand>
</feature>
<evidence type="ECO:0000256" key="27">
    <source>
        <dbReference type="PIRNR" id="PIRNR000047"/>
    </source>
</evidence>
<dbReference type="PRINTS" id="PR00465">
    <property type="entry name" value="EP450IV"/>
</dbReference>
<evidence type="ECO:0000256" key="17">
    <source>
        <dbReference type="ARBA" id="ARBA00022989"/>
    </source>
</evidence>
<evidence type="ECO:0000256" key="28">
    <source>
        <dbReference type="PIRSR" id="PIRSR000047-1"/>
    </source>
</evidence>
<evidence type="ECO:0000256" key="2">
    <source>
        <dbReference type="ARBA" id="ARBA00001719"/>
    </source>
</evidence>
<evidence type="ECO:0000256" key="20">
    <source>
        <dbReference type="ARBA" id="ARBA00023136"/>
    </source>
</evidence>
<keyword evidence="13" id="KW-0812">Transmembrane</keyword>
<evidence type="ECO:0000256" key="7">
    <source>
        <dbReference type="ARBA" id="ARBA00013084"/>
    </source>
</evidence>
<keyword evidence="18 27" id="KW-0408">Iron</keyword>
<feature type="binding site" description="axial binding residue" evidence="28">
    <location>
        <position position="419"/>
    </location>
    <ligand>
        <name>heme</name>
        <dbReference type="ChEBI" id="CHEBI:30413"/>
    </ligand>
    <ligandPart>
        <name>Fe</name>
        <dbReference type="ChEBI" id="CHEBI:18248"/>
    </ligandPart>
</feature>
<organism evidence="30 31">
    <name type="scientific">Betta splendens</name>
    <name type="common">Siamese fighting fish</name>
    <dbReference type="NCBI Taxonomy" id="158456"/>
    <lineage>
        <taxon>Eukaryota</taxon>
        <taxon>Metazoa</taxon>
        <taxon>Chordata</taxon>
        <taxon>Craniata</taxon>
        <taxon>Vertebrata</taxon>
        <taxon>Euteleostomi</taxon>
        <taxon>Actinopterygii</taxon>
        <taxon>Neopterygii</taxon>
        <taxon>Teleostei</taxon>
        <taxon>Neoteleostei</taxon>
        <taxon>Acanthomorphata</taxon>
        <taxon>Anabantaria</taxon>
        <taxon>Anabantiformes</taxon>
        <taxon>Anabantoidei</taxon>
        <taxon>Osphronemidae</taxon>
        <taxon>Betta</taxon>
    </lineage>
</organism>
<evidence type="ECO:0000256" key="24">
    <source>
        <dbReference type="ARBA" id="ARBA00031205"/>
    </source>
</evidence>
<dbReference type="GO" id="GO:0016705">
    <property type="term" value="F:oxidoreductase activity, acting on paired donors, with incorporation or reduction of molecular oxygen"/>
    <property type="evidence" value="ECO:0007669"/>
    <property type="project" value="InterPro"/>
</dbReference>
<dbReference type="GeneID" id="114856369"/>
<dbReference type="EC" id="4.2.1.152" evidence="7"/>
<dbReference type="KEGG" id="bspl:114856369"/>
<comment type="subcellular location">
    <subcellularLocation>
        <location evidence="4">Endoplasmic reticulum membrane</location>
        <topology evidence="4">Single-pass membrane protein</topology>
    </subcellularLocation>
</comment>
<evidence type="ECO:0000256" key="11">
    <source>
        <dbReference type="ARBA" id="ARBA00022585"/>
    </source>
</evidence>
<evidence type="ECO:0000256" key="6">
    <source>
        <dbReference type="ARBA" id="ARBA00012204"/>
    </source>
</evidence>
<comment type="function">
    <text evidence="26">Catalyzes the biosynthesis and metabolism of eicosanoids. Catalyzes the isomerization of prostaglandin H2 to prostacyclin (= prostaglandin I2), a potent mediator of vasodilation and inhibitor of platelet aggregation. Additionally, displays dehydratase activity, toward hydroperoxyeicosatetraenoates (HPETEs), especially toward (15S)-hydroperoxy-(5Z,8Z,11Z,13E)-eicosatetraenoate (15(S)-HPETE).</text>
</comment>
<comment type="cofactor">
    <cofactor evidence="3 27 28">
        <name>heme</name>
        <dbReference type="ChEBI" id="CHEBI:30413"/>
    </cofactor>
</comment>
<keyword evidence="23" id="KW-0456">Lyase</keyword>
<name>A0A9W2XTG6_BETSP</name>
<evidence type="ECO:0000256" key="5">
    <source>
        <dbReference type="ARBA" id="ARBA00010617"/>
    </source>
</evidence>
<keyword evidence="17" id="KW-1133">Transmembrane helix</keyword>
<keyword evidence="11" id="KW-0643">Prostaglandin biosynthesis</keyword>
<keyword evidence="30" id="KW-1185">Reference proteome</keyword>
<feature type="binding site" evidence="29">
    <location>
        <position position="360"/>
    </location>
    <ligand>
        <name>substrate</name>
    </ligand>
</feature>
<keyword evidence="22" id="KW-0413">Isomerase</keyword>
<keyword evidence="20 27" id="KW-0472">Membrane</keyword>
<dbReference type="GO" id="GO:0008116">
    <property type="term" value="F:prostaglandin-I synthase activity"/>
    <property type="evidence" value="ECO:0007669"/>
    <property type="project" value="UniProtKB-EC"/>
</dbReference>
<dbReference type="InterPro" id="IPR002403">
    <property type="entry name" value="Cyt_P450_E_grp-IV"/>
</dbReference>
<evidence type="ECO:0000256" key="22">
    <source>
        <dbReference type="ARBA" id="ARBA00023235"/>
    </source>
</evidence>
<dbReference type="EC" id="5.3.99.4" evidence="6"/>
<dbReference type="GO" id="GO:0005506">
    <property type="term" value="F:iron ion binding"/>
    <property type="evidence" value="ECO:0007669"/>
    <property type="project" value="InterPro"/>
</dbReference>
<evidence type="ECO:0000256" key="1">
    <source>
        <dbReference type="ARBA" id="ARBA00000463"/>
    </source>
</evidence>
<evidence type="ECO:0000256" key="25">
    <source>
        <dbReference type="ARBA" id="ARBA00033404"/>
    </source>
</evidence>
<dbReference type="InterPro" id="IPR024204">
    <property type="entry name" value="Cyt_P450_CYP7A1-type"/>
</dbReference>
<keyword evidence="14 27" id="KW-0479">Metal-binding</keyword>
<sequence length="483" mass="54534">MLCIILSVLIGLFTLVLLFSTRVRRQNEPPLDQGLLPWLGHALTFGKDAAKFLARMKEKHGDIFTVRLAGRYMTVLLDPASYDAVLGDTASFTQNRSQLLKSIFSLVLPDMQPSAERTLMEQHFQGASLSKLNGAMGAHLQSLLLSEHQGCRSAEWSQDGLFSFCYSLLFRAGYLTLFEGRDNDAAVYKEFRKFDGLLTKLAYRSLKGEERQTADSSRERLWRLLTPVRTSGGSESGSWQQNYCRFLRGEGVDEETQTRALLLQLWTTQCNAGPAAFWLLGFLLAHPAAMEAVKAEVGTLHHLTNGPVAALQAHRTPVLDSALAETLRLTAAVMINREVARARTLATAGGREYHLRRGDRVCLFPFLSPQMDPEIHQDPQLFKYDRFLNEDMTVKDAFYRNEKRLKYYTMPWGAGRNVCVGKDFAVASIKQFVFLVLTSLDVELCDPEAKLPPVNPSRYGFGMLQPKGDLQIRYRLKRTQHRM</sequence>
<evidence type="ECO:0000256" key="4">
    <source>
        <dbReference type="ARBA" id="ARBA00004389"/>
    </source>
</evidence>
<dbReference type="Gene3D" id="1.10.630.10">
    <property type="entry name" value="Cytochrome P450"/>
    <property type="match status" value="1"/>
</dbReference>
<dbReference type="AlphaFoldDB" id="A0A9W2XTG6"/>
<keyword evidence="16" id="KW-0276">Fatty acid metabolism</keyword>
<protein>
    <recommendedName>
        <fullName evidence="8">Prostacyclin synthase</fullName>
        <ecNumber evidence="7">4.2.1.152</ecNumber>
        <ecNumber evidence="6">5.3.99.4</ecNumber>
    </recommendedName>
    <alternativeName>
        <fullName evidence="25">Hydroperoxy icosatetraenoate dehydratase</fullName>
    </alternativeName>
    <alternativeName>
        <fullName evidence="24">Prostaglandin I2 synthase</fullName>
    </alternativeName>
</protein>
<keyword evidence="15 27" id="KW-0256">Endoplasmic reticulum</keyword>
<keyword evidence="19" id="KW-0443">Lipid metabolism</keyword>
<proteinExistence type="inferred from homology"/>
<comment type="similarity">
    <text evidence="5 27">Belongs to the cytochrome P450 family.</text>
</comment>
<dbReference type="OrthoDB" id="6692864at2759"/>
<dbReference type="GO" id="GO:0106256">
    <property type="term" value="F:hydroperoxy icosatetraenoate dehydratase activity"/>
    <property type="evidence" value="ECO:0007669"/>
    <property type="project" value="UniProtKB-EC"/>
</dbReference>
<dbReference type="PANTHER" id="PTHR24306:SF4">
    <property type="entry name" value="PROSTACYCLIN SYNTHASE"/>
    <property type="match status" value="1"/>
</dbReference>
<comment type="catalytic activity">
    <reaction evidence="1">
        <text>prostaglandin H2 = prostaglandin I2</text>
        <dbReference type="Rhea" id="RHEA:23580"/>
        <dbReference type="ChEBI" id="CHEBI:57403"/>
        <dbReference type="ChEBI" id="CHEBI:57405"/>
        <dbReference type="EC" id="5.3.99.4"/>
    </reaction>
    <physiologicalReaction direction="left-to-right" evidence="1">
        <dbReference type="Rhea" id="RHEA:23581"/>
    </physiologicalReaction>
</comment>
<evidence type="ECO:0000256" key="16">
    <source>
        <dbReference type="ARBA" id="ARBA00022832"/>
    </source>
</evidence>
<evidence type="ECO:0000256" key="13">
    <source>
        <dbReference type="ARBA" id="ARBA00022692"/>
    </source>
</evidence>
<dbReference type="RefSeq" id="XP_055364993.1">
    <property type="nucleotide sequence ID" value="XM_055509018.1"/>
</dbReference>
<keyword evidence="12 27" id="KW-0349">Heme</keyword>
<dbReference type="GO" id="GO:0004497">
    <property type="term" value="F:monooxygenase activity"/>
    <property type="evidence" value="ECO:0007669"/>
    <property type="project" value="InterPro"/>
</dbReference>
<evidence type="ECO:0000313" key="31">
    <source>
        <dbReference type="RefSeq" id="XP_055364993.1"/>
    </source>
</evidence>
<gene>
    <name evidence="31" type="primary">ptgis</name>
</gene>
<evidence type="ECO:0000256" key="23">
    <source>
        <dbReference type="ARBA" id="ARBA00023239"/>
    </source>
</evidence>
<reference evidence="31" key="1">
    <citation type="submission" date="2025-08" db="UniProtKB">
        <authorList>
            <consortium name="RefSeq"/>
        </authorList>
    </citation>
    <scope>IDENTIFICATION</scope>
</reference>
<keyword evidence="9" id="KW-0644">Prostaglandin metabolism</keyword>